<protein>
    <submittedName>
        <fullName evidence="2">Uncharacterized protein</fullName>
    </submittedName>
</protein>
<reference evidence="3" key="1">
    <citation type="submission" date="2016-01" db="EMBL/GenBank/DDBJ databases">
        <authorList>
            <person name="Mitreva M."/>
            <person name="Pepin K.H."/>
            <person name="Mihindukulasuriya K.A."/>
            <person name="Fulton R."/>
            <person name="Fronick C."/>
            <person name="O'Laughlin M."/>
            <person name="Miner T."/>
            <person name="Herter B."/>
            <person name="Rosa B.A."/>
            <person name="Cordes M."/>
            <person name="Tomlinson C."/>
            <person name="Wollam A."/>
            <person name="Palsikar V.B."/>
            <person name="Mardis E.R."/>
            <person name="Wilson R.K."/>
        </authorList>
    </citation>
    <scope>NUCLEOTIDE SEQUENCE [LARGE SCALE GENOMIC DNA]</scope>
    <source>
        <strain evidence="3">KA00683</strain>
    </source>
</reference>
<gene>
    <name evidence="2" type="ORF">HMPREF3185_02090</name>
</gene>
<evidence type="ECO:0000313" key="2">
    <source>
        <dbReference type="EMBL" id="KXB73348.1"/>
    </source>
</evidence>
<feature type="compositionally biased region" description="Polar residues" evidence="1">
    <location>
        <begin position="57"/>
        <end position="66"/>
    </location>
</feature>
<name>A0A134B088_9PORP</name>
<dbReference type="PATRIC" id="fig|322095.3.peg.2059"/>
<keyword evidence="3" id="KW-1185">Reference proteome</keyword>
<organism evidence="2 3">
    <name type="scientific">Porphyromonas somerae</name>
    <dbReference type="NCBI Taxonomy" id="322095"/>
    <lineage>
        <taxon>Bacteria</taxon>
        <taxon>Pseudomonadati</taxon>
        <taxon>Bacteroidota</taxon>
        <taxon>Bacteroidia</taxon>
        <taxon>Bacteroidales</taxon>
        <taxon>Porphyromonadaceae</taxon>
        <taxon>Porphyromonas</taxon>
    </lineage>
</organism>
<accession>A0A134B088</accession>
<evidence type="ECO:0000256" key="1">
    <source>
        <dbReference type="SAM" id="MobiDB-lite"/>
    </source>
</evidence>
<comment type="caution">
    <text evidence="2">The sequence shown here is derived from an EMBL/GenBank/DDBJ whole genome shotgun (WGS) entry which is preliminary data.</text>
</comment>
<dbReference type="Proteomes" id="UP000070224">
    <property type="component" value="Unassembled WGS sequence"/>
</dbReference>
<feature type="region of interest" description="Disordered" evidence="1">
    <location>
        <begin position="1"/>
        <end position="31"/>
    </location>
</feature>
<proteinExistence type="predicted"/>
<evidence type="ECO:0000313" key="3">
    <source>
        <dbReference type="Proteomes" id="UP000070224"/>
    </source>
</evidence>
<dbReference type="AlphaFoldDB" id="A0A134B088"/>
<dbReference type="STRING" id="322095.HMPREF3185_02090"/>
<feature type="region of interest" description="Disordered" evidence="1">
    <location>
        <begin position="43"/>
        <end position="66"/>
    </location>
</feature>
<dbReference type="EMBL" id="LSDK01000140">
    <property type="protein sequence ID" value="KXB73348.1"/>
    <property type="molecule type" value="Genomic_DNA"/>
</dbReference>
<sequence>METHRIIHDSSPSSQRSECYRPPTGNLPPKRSAVLGTYRLHLHHSNEEQNKPVLIANRTSTGRCTN</sequence>